<dbReference type="InterPro" id="IPR004846">
    <property type="entry name" value="T2SS/T3SS_dom"/>
</dbReference>
<comment type="similarity">
    <text evidence="4">Belongs to the bacterial secretin family.</text>
</comment>
<evidence type="ECO:0000313" key="8">
    <source>
        <dbReference type="Proteomes" id="UP000184139"/>
    </source>
</evidence>
<dbReference type="GO" id="GO:0009306">
    <property type="term" value="P:protein secretion"/>
    <property type="evidence" value="ECO:0007669"/>
    <property type="project" value="InterPro"/>
</dbReference>
<evidence type="ECO:0000259" key="6">
    <source>
        <dbReference type="Pfam" id="PF00263"/>
    </source>
</evidence>
<dbReference type="GO" id="GO:0015627">
    <property type="term" value="C:type II protein secretion system complex"/>
    <property type="evidence" value="ECO:0007669"/>
    <property type="project" value="TreeGrafter"/>
</dbReference>
<evidence type="ECO:0000256" key="5">
    <source>
        <dbReference type="SAM" id="MobiDB-lite"/>
    </source>
</evidence>
<dbReference type="PRINTS" id="PR00811">
    <property type="entry name" value="BCTERIALGSPD"/>
</dbReference>
<dbReference type="EMBL" id="FQXS01000044">
    <property type="protein sequence ID" value="SHI13286.1"/>
    <property type="molecule type" value="Genomic_DNA"/>
</dbReference>
<evidence type="ECO:0000256" key="1">
    <source>
        <dbReference type="ARBA" id="ARBA00004370"/>
    </source>
</evidence>
<protein>
    <submittedName>
        <fullName evidence="7">Type II and III secretion system protein</fullName>
    </submittedName>
</protein>
<keyword evidence="8" id="KW-1185">Reference proteome</keyword>
<dbReference type="GO" id="GO:0016020">
    <property type="term" value="C:membrane"/>
    <property type="evidence" value="ECO:0007669"/>
    <property type="project" value="UniProtKB-SubCell"/>
</dbReference>
<dbReference type="PANTHER" id="PTHR30332:SF24">
    <property type="entry name" value="SECRETIN GSPD-RELATED"/>
    <property type="match status" value="1"/>
</dbReference>
<evidence type="ECO:0000256" key="2">
    <source>
        <dbReference type="ARBA" id="ARBA00022729"/>
    </source>
</evidence>
<dbReference type="OrthoDB" id="9775455at2"/>
<comment type="subcellular location">
    <subcellularLocation>
        <location evidence="1">Membrane</location>
    </subcellularLocation>
</comment>
<proteinExistence type="inferred from homology"/>
<evidence type="ECO:0000256" key="3">
    <source>
        <dbReference type="ARBA" id="ARBA00023136"/>
    </source>
</evidence>
<feature type="region of interest" description="Disordered" evidence="5">
    <location>
        <begin position="641"/>
        <end position="677"/>
    </location>
</feature>
<dbReference type="PANTHER" id="PTHR30332">
    <property type="entry name" value="PROBABLE GENERAL SECRETION PATHWAY PROTEIN D"/>
    <property type="match status" value="1"/>
</dbReference>
<feature type="compositionally biased region" description="Basic and acidic residues" evidence="5">
    <location>
        <begin position="659"/>
        <end position="677"/>
    </location>
</feature>
<dbReference type="Gene3D" id="3.30.1370.130">
    <property type="match status" value="1"/>
</dbReference>
<dbReference type="Proteomes" id="UP000184139">
    <property type="component" value="Unassembled WGS sequence"/>
</dbReference>
<dbReference type="Pfam" id="PF00263">
    <property type="entry name" value="Secretin"/>
    <property type="match status" value="1"/>
</dbReference>
<dbReference type="RefSeq" id="WP_073379216.1">
    <property type="nucleotide sequence ID" value="NZ_FQXS01000044.1"/>
</dbReference>
<dbReference type="PROSITE" id="PS51257">
    <property type="entry name" value="PROKAR_LIPOPROTEIN"/>
    <property type="match status" value="1"/>
</dbReference>
<keyword evidence="3" id="KW-0472">Membrane</keyword>
<organism evidence="7 8">
    <name type="scientific">Desulfofustis glycolicus DSM 9705</name>
    <dbReference type="NCBI Taxonomy" id="1121409"/>
    <lineage>
        <taxon>Bacteria</taxon>
        <taxon>Pseudomonadati</taxon>
        <taxon>Thermodesulfobacteriota</taxon>
        <taxon>Desulfobulbia</taxon>
        <taxon>Desulfobulbales</taxon>
        <taxon>Desulfocapsaceae</taxon>
        <taxon>Desulfofustis</taxon>
    </lineage>
</organism>
<evidence type="ECO:0000313" key="7">
    <source>
        <dbReference type="EMBL" id="SHI13286.1"/>
    </source>
</evidence>
<dbReference type="InterPro" id="IPR050810">
    <property type="entry name" value="Bact_Secretion_Sys_Channel"/>
</dbReference>
<dbReference type="AlphaFoldDB" id="A0A1M5YMR3"/>
<evidence type="ECO:0000256" key="4">
    <source>
        <dbReference type="RuleBase" id="RU004003"/>
    </source>
</evidence>
<name>A0A1M5YMR3_9BACT</name>
<dbReference type="InterPro" id="IPR001775">
    <property type="entry name" value="GspD/PilQ"/>
</dbReference>
<keyword evidence="2" id="KW-0732">Signal</keyword>
<accession>A0A1M5YMR3</accession>
<reference evidence="7 8" key="1">
    <citation type="submission" date="2016-11" db="EMBL/GenBank/DDBJ databases">
        <authorList>
            <person name="Jaros S."/>
            <person name="Januszkiewicz K."/>
            <person name="Wedrychowicz H."/>
        </authorList>
    </citation>
    <scope>NUCLEOTIDE SEQUENCE [LARGE SCALE GENOMIC DNA]</scope>
    <source>
        <strain evidence="7 8">DSM 9705</strain>
    </source>
</reference>
<sequence length="677" mass="75224">MKGRVFIPALLLAAALLLGGCGGKDAGRLLREGHAYRPDSERTQVIRPADGTDLPEEKPIVKVISGDQVSGPEEVRERFIGHGDPFDLGLRSEVEQLALDQVPLIQVAALLSEITGYNIAVTRLAAATPVSLYLQDLPLRQALETVCRLNNLWYREDERLVTIMTVEEYGREMVIRRNEKSRAYWLRYSNANDMAKILQAVMGSQIVFNDIGEEKIYGHVDEEKEAGQKITVEDDREAAAGGRTDQFEQRQGFSVEEVRRLLNLRELGTTGEDAVVLSKTIDKQVPAVITVFKRNNAIIARSLDESVLTDIGRIIELMDTPTSQVLLEVSILQLNLGDGFESFFQVNLPGSYKNAYPDRIYDSSYGPTTSPPPLSPDSGYYTEDRDGNELFVNLDYAGRTVAYASNVVGSTLGSSSGLANTTLNLLFGKDSIQARLQLYEDEDRVEVLSTPYLMSANNSRVEFFVGNEVPLRDDVESETLFNQEGFITTTTFEVQIKREELGTDIEVSSFINEDGTITMDLEAEMSYPVYNITSVGVVNSVTGEVVSFPLDGVDRSKLNSIVTTVSGQPIAIGGIIREELQEYEKKVPLLGDIPVLGFPFREILDKRVKTETVILITPHIISHPALAWQVGAGFLERRSSHPRLTREQENLLNYPTADSTRKERDEADEQRIDGASR</sequence>
<dbReference type="STRING" id="1121409.SAMN02745124_04230"/>
<gene>
    <name evidence="7" type="ORF">SAMN02745124_04230</name>
</gene>
<feature type="domain" description="Type II/III secretion system secretin-like" evidence="6">
    <location>
        <begin position="439"/>
        <end position="621"/>
    </location>
</feature>